<dbReference type="Pfam" id="PF13472">
    <property type="entry name" value="Lipase_GDSL_2"/>
    <property type="match status" value="1"/>
</dbReference>
<evidence type="ECO:0000313" key="2">
    <source>
        <dbReference type="EMBL" id="MBD5806551.1"/>
    </source>
</evidence>
<reference evidence="2 3" key="1">
    <citation type="submission" date="2018-07" db="EMBL/GenBank/DDBJ databases">
        <title>Phylogenomic Insights into understanding Host Adaptation of Lactobacillus reuteri by a novel species, Lactobacillus spp. M31.</title>
        <authorList>
            <person name="Sharma S."/>
            <person name="Patil P."/>
            <person name="Korpole S."/>
            <person name="Patil P.B."/>
        </authorList>
    </citation>
    <scope>NUCLEOTIDE SEQUENCE [LARGE SCALE GENOMIC DNA]</scope>
    <source>
        <strain evidence="2 3">M31</strain>
    </source>
</reference>
<accession>A0ABR8P755</accession>
<proteinExistence type="predicted"/>
<name>A0ABR8P755_9LACO</name>
<gene>
    <name evidence="2" type="ORF">DTK66_05410</name>
</gene>
<dbReference type="Gene3D" id="3.40.50.1110">
    <property type="entry name" value="SGNH hydrolase"/>
    <property type="match status" value="1"/>
</dbReference>
<keyword evidence="3" id="KW-1185">Reference proteome</keyword>
<organism evidence="2 3">
    <name type="scientific">Limosilactobacillus walteri</name>
    <dbReference type="NCBI Taxonomy" id="2268022"/>
    <lineage>
        <taxon>Bacteria</taxon>
        <taxon>Bacillati</taxon>
        <taxon>Bacillota</taxon>
        <taxon>Bacilli</taxon>
        <taxon>Lactobacillales</taxon>
        <taxon>Lactobacillaceae</taxon>
        <taxon>Limosilactobacillus</taxon>
    </lineage>
</organism>
<dbReference type="RefSeq" id="WP_191668009.1">
    <property type="nucleotide sequence ID" value="NZ_QORN01000019.1"/>
</dbReference>
<feature type="domain" description="SGNH hydrolase-type esterase" evidence="1">
    <location>
        <begin position="617"/>
        <end position="794"/>
    </location>
</feature>
<sequence>MQSTIIQIDTLKPMGTLVDLTSQFNARVGDAFTPITIQWTEGKIAKNLDGLHPVFEAAVGQGHLENGQIQMSADAVPVRWVGDQSAVQNYGQTVLKFPPQVFPKEGLCYGHLALENDQGVRETSVDIWFKVFGGVFNMGLACNYFITDFEEALAKAKGDVYQALDDIKQQYQLKIQSAENAIDDNIASLKKLAAAVGAIQAQIDAGNVVTLVRHEADYNELKDNQTLLKDEVRNQLSKISFHPETFPTLAAIQVQYPKGTSNICVSMDNKHGFVWNGTTWEDIGVVLSDGLSNEEQQVLHNALHGKTIVYDEAASKPPYNDLNSLEDNTIVTYATDITKIRHAPENQIADSTWGATVITMNYASSSDGAGRVQFLITNSADQFVRVQWGSPITWSEWKSSIIRSYPIIYDVQKAKAPFNNLDTIPANSLILYAQTINDMQGSPDKSLVRQHTGATVLTIGSHLAGYNAGTIQLLFLDNGQTFTRMIWGEPAKYTEWNRPLEKRDFVGIMAFSKDLKEGRYTDLNKLPVNTTVSYSLSDEETSLIANYPSKVPGTVRTISCDLYDAPGQFQICVDRNNTIYHRILWGDPSYWTPWKSESTEIEKIKPSISLFQNIGIIGDSYASGELYVDGNYIDHYDISWGQILARKNGIKAVNFSKGGLTTRDWLTNEHGLSLLNSSDPQDLYIVALGINDYSKLGDAYLGVENDVNTQANTFYGNYGKIITAIRAKAPQAKIVLSTMSYDGQGTAHNYNEAIKTLAQHFGLPVIEQNNDALFTSDLYLNHMVGGHPTAPVYAAMANAFQRLIEESMIDNLDYFMTYKQ</sequence>
<evidence type="ECO:0000259" key="1">
    <source>
        <dbReference type="Pfam" id="PF13472"/>
    </source>
</evidence>
<dbReference type="CDD" id="cd00229">
    <property type="entry name" value="SGNH_hydrolase"/>
    <property type="match status" value="1"/>
</dbReference>
<comment type="caution">
    <text evidence="2">The sequence shown here is derived from an EMBL/GenBank/DDBJ whole genome shotgun (WGS) entry which is preliminary data.</text>
</comment>
<dbReference type="SUPFAM" id="SSF52266">
    <property type="entry name" value="SGNH hydrolase"/>
    <property type="match status" value="1"/>
</dbReference>
<dbReference type="EMBL" id="QORN01000019">
    <property type="protein sequence ID" value="MBD5806551.1"/>
    <property type="molecule type" value="Genomic_DNA"/>
</dbReference>
<dbReference type="InterPro" id="IPR036514">
    <property type="entry name" value="SGNH_hydro_sf"/>
</dbReference>
<dbReference type="GO" id="GO:0016787">
    <property type="term" value="F:hydrolase activity"/>
    <property type="evidence" value="ECO:0007669"/>
    <property type="project" value="UniProtKB-KW"/>
</dbReference>
<evidence type="ECO:0000313" key="3">
    <source>
        <dbReference type="Proteomes" id="UP000704341"/>
    </source>
</evidence>
<dbReference type="InterPro" id="IPR013830">
    <property type="entry name" value="SGNH_hydro"/>
</dbReference>
<dbReference type="Proteomes" id="UP000704341">
    <property type="component" value="Unassembled WGS sequence"/>
</dbReference>
<keyword evidence="2" id="KW-0378">Hydrolase</keyword>
<protein>
    <submittedName>
        <fullName evidence="2">SGNH/GDSL hydrolase family protein</fullName>
    </submittedName>
</protein>